<dbReference type="HAMAP" id="MF_01810">
    <property type="entry name" value="YidC_type1"/>
    <property type="match status" value="1"/>
</dbReference>
<feature type="domain" description="Membrane insertase YidC/Oxa/ALB C-terminal" evidence="14">
    <location>
        <begin position="382"/>
        <end position="559"/>
    </location>
</feature>
<feature type="transmembrane region" description="Helical" evidence="13">
    <location>
        <begin position="7"/>
        <end position="24"/>
    </location>
</feature>
<evidence type="ECO:0000256" key="1">
    <source>
        <dbReference type="ARBA" id="ARBA00004429"/>
    </source>
</evidence>
<evidence type="ECO:0000259" key="15">
    <source>
        <dbReference type="Pfam" id="PF14849"/>
    </source>
</evidence>
<evidence type="ECO:0000256" key="7">
    <source>
        <dbReference type="ARBA" id="ARBA00022927"/>
    </source>
</evidence>
<dbReference type="InterPro" id="IPR028053">
    <property type="entry name" value="Membr_insert_YidC_N"/>
</dbReference>
<dbReference type="NCBIfam" id="TIGR03593">
    <property type="entry name" value="yidC_nterm"/>
    <property type="match status" value="1"/>
</dbReference>
<dbReference type="CDD" id="cd20070">
    <property type="entry name" value="5TM_YidC_Alb3"/>
    <property type="match status" value="1"/>
</dbReference>
<keyword evidence="5 13" id="KW-1003">Cell membrane</keyword>
<evidence type="ECO:0000256" key="8">
    <source>
        <dbReference type="ARBA" id="ARBA00022989"/>
    </source>
</evidence>
<dbReference type="NCBIfam" id="TIGR03592">
    <property type="entry name" value="yidC_oxa1_cterm"/>
    <property type="match status" value="1"/>
</dbReference>
<evidence type="ECO:0000313" key="17">
    <source>
        <dbReference type="Proteomes" id="UP000253940"/>
    </source>
</evidence>
<dbReference type="InterPro" id="IPR028055">
    <property type="entry name" value="YidC/Oxa/ALB_C"/>
</dbReference>
<dbReference type="PRINTS" id="PR01900">
    <property type="entry name" value="YIDCPROTEIN"/>
</dbReference>
<dbReference type="InterPro" id="IPR001708">
    <property type="entry name" value="YidC/ALB3/OXA1/COX18"/>
</dbReference>
<reference evidence="16 17" key="1">
    <citation type="submission" date="2018-07" db="EMBL/GenBank/DDBJ databases">
        <title>Genome sequencing of Moraxellaceae gen. HYN0046.</title>
        <authorList>
            <person name="Kim M."/>
            <person name="Yi H."/>
        </authorList>
    </citation>
    <scope>NUCLEOTIDE SEQUENCE [LARGE SCALE GENOMIC DNA]</scope>
    <source>
        <strain evidence="16 17">HYN0046</strain>
    </source>
</reference>
<keyword evidence="7 13" id="KW-0653">Protein transport</keyword>
<dbReference type="InterPro" id="IPR038221">
    <property type="entry name" value="YidC_periplasmic_sf"/>
</dbReference>
<evidence type="ECO:0000256" key="10">
    <source>
        <dbReference type="ARBA" id="ARBA00023186"/>
    </source>
</evidence>
<evidence type="ECO:0000259" key="14">
    <source>
        <dbReference type="Pfam" id="PF02096"/>
    </source>
</evidence>
<feature type="transmembrane region" description="Helical" evidence="13">
    <location>
        <begin position="521"/>
        <end position="546"/>
    </location>
</feature>
<dbReference type="RefSeq" id="WP_114900418.1">
    <property type="nucleotide sequence ID" value="NZ_CP031222.1"/>
</dbReference>
<dbReference type="OrthoDB" id="9780552at2"/>
<dbReference type="AlphaFoldDB" id="A0A345PAK1"/>
<dbReference type="PRINTS" id="PR00701">
    <property type="entry name" value="60KDINNERMP"/>
</dbReference>
<comment type="similarity">
    <text evidence="2 13">Belongs to the OXA1/ALB3/YidC family. Type 1 subfamily.</text>
</comment>
<feature type="transmembrane region" description="Helical" evidence="13">
    <location>
        <begin position="491"/>
        <end position="509"/>
    </location>
</feature>
<dbReference type="Pfam" id="PF14849">
    <property type="entry name" value="YidC_periplas"/>
    <property type="match status" value="1"/>
</dbReference>
<organism evidence="16 17">
    <name type="scientific">Aquirhabdus parva</name>
    <dbReference type="NCBI Taxonomy" id="2283318"/>
    <lineage>
        <taxon>Bacteria</taxon>
        <taxon>Pseudomonadati</taxon>
        <taxon>Pseudomonadota</taxon>
        <taxon>Gammaproteobacteria</taxon>
        <taxon>Moraxellales</taxon>
        <taxon>Moraxellaceae</taxon>
        <taxon>Aquirhabdus</taxon>
    </lineage>
</organism>
<protein>
    <recommendedName>
        <fullName evidence="3 13">Membrane protein insertase YidC</fullName>
    </recommendedName>
    <alternativeName>
        <fullName evidence="12 13">Foldase YidC</fullName>
    </alternativeName>
    <alternativeName>
        <fullName evidence="11 13">Membrane integrase YidC</fullName>
    </alternativeName>
    <alternativeName>
        <fullName evidence="13">Membrane protein YidC</fullName>
    </alternativeName>
</protein>
<evidence type="ECO:0000256" key="6">
    <source>
        <dbReference type="ARBA" id="ARBA00022692"/>
    </source>
</evidence>
<dbReference type="Gene3D" id="2.70.98.90">
    <property type="match status" value="1"/>
</dbReference>
<dbReference type="PANTHER" id="PTHR12428">
    <property type="entry name" value="OXA1"/>
    <property type="match status" value="1"/>
</dbReference>
<dbReference type="InterPro" id="IPR019998">
    <property type="entry name" value="Membr_insert_YidC"/>
</dbReference>
<dbReference type="KEGG" id="mbah:HYN46_16590"/>
<evidence type="ECO:0000256" key="2">
    <source>
        <dbReference type="ARBA" id="ARBA00010527"/>
    </source>
</evidence>
<keyword evidence="17" id="KW-1185">Reference proteome</keyword>
<comment type="subcellular location">
    <subcellularLocation>
        <location evidence="1">Cell inner membrane</location>
        <topology evidence="1">Multi-pass membrane protein</topology>
    </subcellularLocation>
    <subcellularLocation>
        <location evidence="13">Cell membrane</location>
        <topology evidence="13">Multi-pass membrane protein</topology>
    </subcellularLocation>
</comment>
<dbReference type="PANTHER" id="PTHR12428:SF65">
    <property type="entry name" value="CYTOCHROME C OXIDASE ASSEMBLY PROTEIN COX18, MITOCHONDRIAL"/>
    <property type="match status" value="1"/>
</dbReference>
<dbReference type="EMBL" id="CP031222">
    <property type="protein sequence ID" value="AXI04310.1"/>
    <property type="molecule type" value="Genomic_DNA"/>
</dbReference>
<keyword evidence="4 13" id="KW-0813">Transport</keyword>
<name>A0A345PAK1_9GAMM</name>
<comment type="subunit">
    <text evidence="13">Interacts with the Sec translocase complex via SecD. Specifically interacts with transmembrane segments of nascent integral membrane proteins during membrane integration.</text>
</comment>
<evidence type="ECO:0000256" key="3">
    <source>
        <dbReference type="ARBA" id="ARBA00015325"/>
    </source>
</evidence>
<keyword evidence="6 13" id="KW-0812">Transmembrane</keyword>
<feature type="domain" description="Membrane insertase YidC N-terminal" evidence="15">
    <location>
        <begin position="93"/>
        <end position="369"/>
    </location>
</feature>
<dbReference type="GO" id="GO:0051205">
    <property type="term" value="P:protein insertion into membrane"/>
    <property type="evidence" value="ECO:0007669"/>
    <property type="project" value="TreeGrafter"/>
</dbReference>
<gene>
    <name evidence="13" type="primary">yidC</name>
    <name evidence="16" type="ORF">HYN46_16590</name>
</gene>
<evidence type="ECO:0000256" key="13">
    <source>
        <dbReference type="HAMAP-Rule" id="MF_01810"/>
    </source>
</evidence>
<feature type="transmembrane region" description="Helical" evidence="13">
    <location>
        <begin position="382"/>
        <end position="402"/>
    </location>
</feature>
<keyword evidence="9 13" id="KW-0472">Membrane</keyword>
<evidence type="ECO:0000256" key="11">
    <source>
        <dbReference type="ARBA" id="ARBA00033245"/>
    </source>
</evidence>
<dbReference type="GO" id="GO:0032977">
    <property type="term" value="F:membrane insertase activity"/>
    <property type="evidence" value="ECO:0007669"/>
    <property type="project" value="InterPro"/>
</dbReference>
<dbReference type="Pfam" id="PF02096">
    <property type="entry name" value="60KD_IMP"/>
    <property type="match status" value="1"/>
</dbReference>
<dbReference type="GO" id="GO:0005886">
    <property type="term" value="C:plasma membrane"/>
    <property type="evidence" value="ECO:0007669"/>
    <property type="project" value="UniProtKB-SubCell"/>
</dbReference>
<dbReference type="CDD" id="cd19961">
    <property type="entry name" value="EcYidC-like_peri"/>
    <property type="match status" value="1"/>
</dbReference>
<evidence type="ECO:0000313" key="16">
    <source>
        <dbReference type="EMBL" id="AXI04310.1"/>
    </source>
</evidence>
<dbReference type="InterPro" id="IPR047196">
    <property type="entry name" value="YidC_ALB_C"/>
</dbReference>
<dbReference type="NCBIfam" id="NF002352">
    <property type="entry name" value="PRK01318.1-3"/>
    <property type="match status" value="1"/>
</dbReference>
<sequence length="571" mass="63118">MQKWAKYLILLGMFITAYMLILAWQKDYGHIAADQNVATPVAQTAQPASADIPNANASSVAATPVNNADVPPVATPKKEAAAPVIAPAPQGLITLQTDMYRITVDPKGGDVVRSELLNHLNAVDSQKAFVLLEDGPGRVYTAQSGLIGVDGPDAAATGRPLYTSAQTSYVLATGQTSLDVPLTFEAPNGVQIIKSFHLTAGQYPIKVSYQIINRGKKPWQGQMFGQVKRDNSADPSKANQGMMGMSTYMGGAWGTPDSHYNKLKFTKYQEDPLNQTVKGGWVAVLQHYFVTAWIPDANTTAVLSTRVSGNNNFIGFTDPVVTVAPGMQQTISATLYTGPKVQDNLKPLAVGLDQTVDYGWLWPIAQVLFLGLKYIHGFIGNWGWSIILLTLLVKIVLFPLSAKSYRSMAKMKVIAPEMQRLKEVHGEDRMKFSQEMMALYKKEGVNPLSGCLPILLQMPIFMSLYFVFMESVELRNAPWIGWITDLSSMDHWFVLPLIMGVTMFVQQALNPQPADPMQAKMLRLMPIVFTVFMLWFPSGLVLYWIVNNLLTIVQQKYVNHQIEKSYHPKVG</sequence>
<dbReference type="GO" id="GO:0015031">
    <property type="term" value="P:protein transport"/>
    <property type="evidence" value="ECO:0007669"/>
    <property type="project" value="UniProtKB-KW"/>
</dbReference>
<evidence type="ECO:0000256" key="9">
    <source>
        <dbReference type="ARBA" id="ARBA00023136"/>
    </source>
</evidence>
<keyword evidence="10 13" id="KW-0143">Chaperone</keyword>
<evidence type="ECO:0000256" key="12">
    <source>
        <dbReference type="ARBA" id="ARBA00033342"/>
    </source>
</evidence>
<proteinExistence type="inferred from homology"/>
<dbReference type="Proteomes" id="UP000253940">
    <property type="component" value="Chromosome"/>
</dbReference>
<evidence type="ECO:0000256" key="5">
    <source>
        <dbReference type="ARBA" id="ARBA00022475"/>
    </source>
</evidence>
<evidence type="ECO:0000256" key="4">
    <source>
        <dbReference type="ARBA" id="ARBA00022448"/>
    </source>
</evidence>
<keyword evidence="8 13" id="KW-1133">Transmembrane helix</keyword>
<accession>A0A345PAK1</accession>
<comment type="function">
    <text evidence="13">Required for the insertion and/or proper folding and/or complex formation of integral membrane proteins into the membrane. Involved in integration of membrane proteins that insert both dependently and independently of the Sec translocase complex, as well as at least some lipoproteins. Aids folding of multispanning membrane proteins.</text>
</comment>